<evidence type="ECO:0000256" key="1">
    <source>
        <dbReference type="ARBA" id="ARBA00009437"/>
    </source>
</evidence>
<dbReference type="SUPFAM" id="SSF53850">
    <property type="entry name" value="Periplasmic binding protein-like II"/>
    <property type="match status" value="1"/>
</dbReference>
<comment type="similarity">
    <text evidence="1">Belongs to the LysR transcriptional regulatory family.</text>
</comment>
<keyword evidence="3" id="KW-0238">DNA-binding</keyword>
<protein>
    <submittedName>
        <fullName evidence="7">LysR family transcriptional regulator</fullName>
    </submittedName>
</protein>
<reference evidence="8" key="1">
    <citation type="journal article" date="2019" name="Int. J. Syst. Evol. Microbiol.">
        <title>The Global Catalogue of Microorganisms (GCM) 10K type strain sequencing project: providing services to taxonomists for standard genome sequencing and annotation.</title>
        <authorList>
            <consortium name="The Broad Institute Genomics Platform"/>
            <consortium name="The Broad Institute Genome Sequencing Center for Infectious Disease"/>
            <person name="Wu L."/>
            <person name="Ma J."/>
        </authorList>
    </citation>
    <scope>NUCLEOTIDE SEQUENCE [LARGE SCALE GENOMIC DNA]</scope>
    <source>
        <strain evidence="8">KACC 12649</strain>
    </source>
</reference>
<dbReference type="PANTHER" id="PTHR30537:SF80">
    <property type="entry name" value="TRANSCRIPTIONAL REGULATOR"/>
    <property type="match status" value="1"/>
</dbReference>
<keyword evidence="8" id="KW-1185">Reference proteome</keyword>
<dbReference type="SUPFAM" id="SSF46785">
    <property type="entry name" value="Winged helix' DNA-binding domain"/>
    <property type="match status" value="1"/>
</dbReference>
<feature type="coiled-coil region" evidence="5">
    <location>
        <begin position="66"/>
        <end position="96"/>
    </location>
</feature>
<evidence type="ECO:0000313" key="8">
    <source>
        <dbReference type="Proteomes" id="UP001596050"/>
    </source>
</evidence>
<organism evidence="7 8">
    <name type="scientific">Massilia niabensis</name>
    <dbReference type="NCBI Taxonomy" id="544910"/>
    <lineage>
        <taxon>Bacteria</taxon>
        <taxon>Pseudomonadati</taxon>
        <taxon>Pseudomonadota</taxon>
        <taxon>Betaproteobacteria</taxon>
        <taxon>Burkholderiales</taxon>
        <taxon>Oxalobacteraceae</taxon>
        <taxon>Telluria group</taxon>
        <taxon>Massilia</taxon>
    </lineage>
</organism>
<name>A0ABW0L208_9BURK</name>
<dbReference type="InterPro" id="IPR036390">
    <property type="entry name" value="WH_DNA-bd_sf"/>
</dbReference>
<evidence type="ECO:0000256" key="2">
    <source>
        <dbReference type="ARBA" id="ARBA00023015"/>
    </source>
</evidence>
<keyword evidence="2" id="KW-0805">Transcription regulation</keyword>
<dbReference type="Gene3D" id="3.40.190.290">
    <property type="match status" value="1"/>
</dbReference>
<evidence type="ECO:0000256" key="4">
    <source>
        <dbReference type="ARBA" id="ARBA00023163"/>
    </source>
</evidence>
<dbReference type="InterPro" id="IPR036388">
    <property type="entry name" value="WH-like_DNA-bd_sf"/>
</dbReference>
<dbReference type="Gene3D" id="1.10.10.10">
    <property type="entry name" value="Winged helix-like DNA-binding domain superfamily/Winged helix DNA-binding domain"/>
    <property type="match status" value="1"/>
</dbReference>
<comment type="caution">
    <text evidence="7">The sequence shown here is derived from an EMBL/GenBank/DDBJ whole genome shotgun (WGS) entry which is preliminary data.</text>
</comment>
<evidence type="ECO:0000256" key="3">
    <source>
        <dbReference type="ARBA" id="ARBA00023125"/>
    </source>
</evidence>
<feature type="domain" description="HTH lysR-type" evidence="6">
    <location>
        <begin position="1"/>
        <end position="59"/>
    </location>
</feature>
<keyword evidence="5" id="KW-0175">Coiled coil</keyword>
<dbReference type="EMBL" id="JBHSMU010000008">
    <property type="protein sequence ID" value="MFC5459709.1"/>
    <property type="molecule type" value="Genomic_DNA"/>
</dbReference>
<evidence type="ECO:0000313" key="7">
    <source>
        <dbReference type="EMBL" id="MFC5459709.1"/>
    </source>
</evidence>
<proteinExistence type="inferred from homology"/>
<evidence type="ECO:0000259" key="6">
    <source>
        <dbReference type="PROSITE" id="PS50931"/>
    </source>
</evidence>
<dbReference type="Pfam" id="PF00126">
    <property type="entry name" value="HTH_1"/>
    <property type="match status" value="1"/>
</dbReference>
<dbReference type="PANTHER" id="PTHR30537">
    <property type="entry name" value="HTH-TYPE TRANSCRIPTIONAL REGULATOR"/>
    <property type="match status" value="1"/>
</dbReference>
<dbReference type="Pfam" id="PF03466">
    <property type="entry name" value="LysR_substrate"/>
    <property type="match status" value="1"/>
</dbReference>
<accession>A0ABW0L208</accession>
<dbReference type="InterPro" id="IPR005119">
    <property type="entry name" value="LysR_subst-bd"/>
</dbReference>
<dbReference type="CDD" id="cd08422">
    <property type="entry name" value="PBP2_CrgA_like"/>
    <property type="match status" value="1"/>
</dbReference>
<sequence>MDRLQLMETFVRVVETGNFSAVAREERSTQSSISKQVQALETLLGAKLLVRSTRSHALTEAGKRYYERCRQVLDTLEEARVEIQRTENEISGVLRVAAPVSFGRLHIVPRLGSFFARYPKLKIDLQLDDSFVDLVVGGIDVAFRVGELKDSRLIARRIGTAHRAALASPGYLAQHGEPQHPNELRAHQCIVYTGLANLNEWSFQGEDGAQHTVHVNGHLQSNSSEAIRQAVVEGLGICYTPQWVYGDDIRAGRVKPILTRYRLPPLPLNVVFQPARRPSIKIGHFVSFFADEFSRDPDISPMLASQDGEGNALGGLGASAGLTGAR</sequence>
<dbReference type="RefSeq" id="WP_379781814.1">
    <property type="nucleotide sequence ID" value="NZ_JBHSMU010000008.1"/>
</dbReference>
<dbReference type="Proteomes" id="UP001596050">
    <property type="component" value="Unassembled WGS sequence"/>
</dbReference>
<dbReference type="PROSITE" id="PS50931">
    <property type="entry name" value="HTH_LYSR"/>
    <property type="match status" value="1"/>
</dbReference>
<gene>
    <name evidence="7" type="ORF">ACFPN5_07785</name>
</gene>
<keyword evidence="4" id="KW-0804">Transcription</keyword>
<dbReference type="InterPro" id="IPR058163">
    <property type="entry name" value="LysR-type_TF_proteobact-type"/>
</dbReference>
<dbReference type="InterPro" id="IPR000847">
    <property type="entry name" value="LysR_HTH_N"/>
</dbReference>
<evidence type="ECO:0000256" key="5">
    <source>
        <dbReference type="SAM" id="Coils"/>
    </source>
</evidence>